<comment type="caution">
    <text evidence="4">The sequence shown here is derived from an EMBL/GenBank/DDBJ whole genome shotgun (WGS) entry which is preliminary data.</text>
</comment>
<gene>
    <name evidence="4" type="ORF">ENQ77_00775</name>
    <name evidence="5" type="ORF">ENU66_07550</name>
</gene>
<dbReference type="AlphaFoldDB" id="A0A7C2NY42"/>
<sequence length="189" mass="20995">MLGSLLLSLIALIPGDAIAIKSTNYRELNDTIFVLGDTTAELPYIGRVNVAFIDEGNIREYFVETYSRYLKEPDIAVFVLYRVSIIGRVGKPGIYYLPSFASLGDLLAISGGPLPDANLNRIKIYSGTRKNHLNFRKTITKNLKINDLGIVSGTVIEVPKKFTISLEDIYKFAATTGILWTVYKEVIAK</sequence>
<proteinExistence type="predicted"/>
<evidence type="ECO:0000259" key="3">
    <source>
        <dbReference type="Pfam" id="PF10531"/>
    </source>
</evidence>
<dbReference type="PANTHER" id="PTHR33619:SF3">
    <property type="entry name" value="POLYSACCHARIDE EXPORT PROTEIN GFCE-RELATED"/>
    <property type="match status" value="1"/>
</dbReference>
<dbReference type="InterPro" id="IPR049712">
    <property type="entry name" value="Poly_export"/>
</dbReference>
<keyword evidence="1" id="KW-0732">Signal</keyword>
<dbReference type="InterPro" id="IPR003715">
    <property type="entry name" value="Poly_export_N"/>
</dbReference>
<evidence type="ECO:0000259" key="2">
    <source>
        <dbReference type="Pfam" id="PF02563"/>
    </source>
</evidence>
<dbReference type="Gene3D" id="3.10.560.10">
    <property type="entry name" value="Outer membrane lipoprotein wza domain like"/>
    <property type="match status" value="1"/>
</dbReference>
<protein>
    <submittedName>
        <fullName evidence="4">Uncharacterized protein</fullName>
    </submittedName>
</protein>
<dbReference type="InterPro" id="IPR019554">
    <property type="entry name" value="Soluble_ligand-bd"/>
</dbReference>
<reference evidence="4" key="1">
    <citation type="journal article" date="2020" name="mSystems">
        <title>Genome- and Community-Level Interaction Insights into Carbon Utilization and Element Cycling Functions of Hydrothermarchaeota in Hydrothermal Sediment.</title>
        <authorList>
            <person name="Zhou Z."/>
            <person name="Liu Y."/>
            <person name="Xu W."/>
            <person name="Pan J."/>
            <person name="Luo Z.H."/>
            <person name="Li M."/>
        </authorList>
    </citation>
    <scope>NUCLEOTIDE SEQUENCE [LARGE SCALE GENOMIC DNA]</scope>
    <source>
        <strain evidence="4">SpSt-34</strain>
        <strain evidence="5">SpSt-69</strain>
    </source>
</reference>
<accession>A0A7C2NY42</accession>
<dbReference type="PANTHER" id="PTHR33619">
    <property type="entry name" value="POLYSACCHARIDE EXPORT PROTEIN GFCE-RELATED"/>
    <property type="match status" value="1"/>
</dbReference>
<dbReference type="EMBL" id="DTDJ01000047">
    <property type="protein sequence ID" value="HGL18163.1"/>
    <property type="molecule type" value="Genomic_DNA"/>
</dbReference>
<feature type="domain" description="Polysaccharide export protein N-terminal" evidence="2">
    <location>
        <begin position="12"/>
        <end position="79"/>
    </location>
</feature>
<evidence type="ECO:0000313" key="4">
    <source>
        <dbReference type="EMBL" id="HEN27210.1"/>
    </source>
</evidence>
<feature type="domain" description="Soluble ligand binding" evidence="3">
    <location>
        <begin position="83"/>
        <end position="129"/>
    </location>
</feature>
<dbReference type="EMBL" id="DSOL01000021">
    <property type="protein sequence ID" value="HEN27210.1"/>
    <property type="molecule type" value="Genomic_DNA"/>
</dbReference>
<dbReference type="Pfam" id="PF02563">
    <property type="entry name" value="Poly_export"/>
    <property type="match status" value="1"/>
</dbReference>
<organism evidence="4">
    <name type="scientific">candidate division WOR-3 bacterium</name>
    <dbReference type="NCBI Taxonomy" id="2052148"/>
    <lineage>
        <taxon>Bacteria</taxon>
        <taxon>Bacteria division WOR-3</taxon>
    </lineage>
</organism>
<evidence type="ECO:0000313" key="5">
    <source>
        <dbReference type="EMBL" id="HGL18163.1"/>
    </source>
</evidence>
<dbReference type="GO" id="GO:0015159">
    <property type="term" value="F:polysaccharide transmembrane transporter activity"/>
    <property type="evidence" value="ECO:0007669"/>
    <property type="project" value="InterPro"/>
</dbReference>
<evidence type="ECO:0000256" key="1">
    <source>
        <dbReference type="ARBA" id="ARBA00022729"/>
    </source>
</evidence>
<dbReference type="Pfam" id="PF10531">
    <property type="entry name" value="SLBB"/>
    <property type="match status" value="1"/>
</dbReference>
<name>A0A7C2NY42_UNCW3</name>